<dbReference type="AlphaFoldDB" id="A0A672FRP6"/>
<evidence type="ECO:0008006" key="3">
    <source>
        <dbReference type="Google" id="ProtNLM"/>
    </source>
</evidence>
<dbReference type="InterPro" id="IPR009079">
    <property type="entry name" value="4_helix_cytokine-like_core"/>
</dbReference>
<dbReference type="OMA" id="DKLWRLH"/>
<proteinExistence type="predicted"/>
<protein>
    <recommendedName>
        <fullName evidence="3">Ciliary neurotrophic factor</fullName>
    </recommendedName>
</protein>
<dbReference type="GO" id="GO:0070120">
    <property type="term" value="P:ciliary neurotrophic factor-mediated signaling pathway"/>
    <property type="evidence" value="ECO:0007669"/>
    <property type="project" value="InterPro"/>
</dbReference>
<accession>A0A672FRP6</accession>
<reference evidence="1" key="1">
    <citation type="submission" date="2019-06" db="EMBL/GenBank/DDBJ databases">
        <authorList>
            <consortium name="Wellcome Sanger Institute Data Sharing"/>
        </authorList>
    </citation>
    <scope>NUCLEOTIDE SEQUENCE [LARGE SCALE GENOMIC DNA]</scope>
</reference>
<reference evidence="1" key="2">
    <citation type="submission" date="2025-08" db="UniProtKB">
        <authorList>
            <consortium name="Ensembl"/>
        </authorList>
    </citation>
    <scope>IDENTIFICATION</scope>
</reference>
<dbReference type="Proteomes" id="UP000472267">
    <property type="component" value="Chromosome 6"/>
</dbReference>
<dbReference type="Ensembl" id="ENSSFAT00005007790.1">
    <property type="protein sequence ID" value="ENSSFAP00005007405.1"/>
    <property type="gene ID" value="ENSSFAG00005004399.1"/>
</dbReference>
<evidence type="ECO:0000313" key="2">
    <source>
        <dbReference type="Proteomes" id="UP000472267"/>
    </source>
</evidence>
<dbReference type="InterPro" id="IPR000151">
    <property type="entry name" value="Ciliary_neurotrophic_fac_CNTF"/>
</dbReference>
<organism evidence="1 2">
    <name type="scientific">Salarias fasciatus</name>
    <name type="common">Jewelled blenny</name>
    <name type="synonym">Blennius fasciatus</name>
    <dbReference type="NCBI Taxonomy" id="181472"/>
    <lineage>
        <taxon>Eukaryota</taxon>
        <taxon>Metazoa</taxon>
        <taxon>Chordata</taxon>
        <taxon>Craniata</taxon>
        <taxon>Vertebrata</taxon>
        <taxon>Euteleostomi</taxon>
        <taxon>Actinopterygii</taxon>
        <taxon>Neopterygii</taxon>
        <taxon>Teleostei</taxon>
        <taxon>Neoteleostei</taxon>
        <taxon>Acanthomorphata</taxon>
        <taxon>Ovalentaria</taxon>
        <taxon>Blenniimorphae</taxon>
        <taxon>Blenniiformes</taxon>
        <taxon>Blennioidei</taxon>
        <taxon>Blenniidae</taxon>
        <taxon>Salariinae</taxon>
        <taxon>Salarias</taxon>
    </lineage>
</organism>
<dbReference type="GO" id="GO:0005127">
    <property type="term" value="F:ciliary neurotrophic factor receptor binding"/>
    <property type="evidence" value="ECO:0007669"/>
    <property type="project" value="InterPro"/>
</dbReference>
<keyword evidence="2" id="KW-1185">Reference proteome</keyword>
<name>A0A672FRP6_SALFA</name>
<evidence type="ECO:0000313" key="1">
    <source>
        <dbReference type="Ensembl" id="ENSSFAP00005007405.1"/>
    </source>
</evidence>
<dbReference type="PANTHER" id="PTHR15196:SF1">
    <property type="entry name" value="CILIARY NEUROTROPHIC FACTOR"/>
    <property type="match status" value="1"/>
</dbReference>
<dbReference type="Gene3D" id="1.20.1250.10">
    <property type="match status" value="1"/>
</dbReference>
<sequence>MDGRRTRRTTGGEMDRGTAARVAELLLHECSILLELYRKKEAFTAGLADQRLVSVPLPSSQTDAKDKLWCLHSALLQCLSLLERAIIKEEEELGGGVTGEYEKQRKLVKDRLEFLIRSIGELLRATDGGAVLTPSAELNSPTTVFELKVWVYQIFREVDYWTRTTVATLKDLPTVIAKREARTTRAARSIRNTRKMM</sequence>
<dbReference type="InParanoid" id="A0A672FRP6"/>
<dbReference type="PANTHER" id="PTHR15196">
    <property type="entry name" value="CILIARY NEUROTROPHIC FACTOR"/>
    <property type="match status" value="1"/>
</dbReference>
<reference evidence="1" key="3">
    <citation type="submission" date="2025-09" db="UniProtKB">
        <authorList>
            <consortium name="Ensembl"/>
        </authorList>
    </citation>
    <scope>IDENTIFICATION</scope>
</reference>
<dbReference type="GO" id="GO:0043524">
    <property type="term" value="P:negative regulation of neuron apoptotic process"/>
    <property type="evidence" value="ECO:0007669"/>
    <property type="project" value="InterPro"/>
</dbReference>